<gene>
    <name evidence="1" type="ORF">BECKLFY1418A_GA0070994_10775</name>
</gene>
<proteinExistence type="predicted"/>
<reference evidence="1" key="1">
    <citation type="submission" date="2019-02" db="EMBL/GenBank/DDBJ databases">
        <authorList>
            <person name="Gruber-Vodicka R. H."/>
            <person name="Seah K. B. B."/>
        </authorList>
    </citation>
    <scope>NUCLEOTIDE SEQUENCE</scope>
    <source>
        <strain evidence="1">BECK_M6</strain>
    </source>
</reference>
<evidence type="ECO:0000313" key="1">
    <source>
        <dbReference type="EMBL" id="VFJ98012.1"/>
    </source>
</evidence>
<name>A0A450UZR2_9GAMM</name>
<protein>
    <submittedName>
        <fullName evidence="1">Uncharacterized protein</fullName>
    </submittedName>
</protein>
<sequence length="65" mass="7544">MKAACRVCDSEWFEICSAKSICTEACRDACRRVITRLRLLFPTRLRGRGGERHRPWITPDTSGFR</sequence>
<organism evidence="1">
    <name type="scientific">Candidatus Kentrum sp. LFY</name>
    <dbReference type="NCBI Taxonomy" id="2126342"/>
    <lineage>
        <taxon>Bacteria</taxon>
        <taxon>Pseudomonadati</taxon>
        <taxon>Pseudomonadota</taxon>
        <taxon>Gammaproteobacteria</taxon>
        <taxon>Candidatus Kentrum</taxon>
    </lineage>
</organism>
<dbReference type="AlphaFoldDB" id="A0A450UZR2"/>
<dbReference type="EMBL" id="CAADFH010000077">
    <property type="protein sequence ID" value="VFJ98012.1"/>
    <property type="molecule type" value="Genomic_DNA"/>
</dbReference>
<accession>A0A450UZR2</accession>